<feature type="transmembrane region" description="Helical" evidence="2">
    <location>
        <begin position="60"/>
        <end position="78"/>
    </location>
</feature>
<keyword evidence="2" id="KW-0472">Membrane</keyword>
<keyword evidence="2" id="KW-0812">Transmembrane</keyword>
<evidence type="ECO:0000313" key="4">
    <source>
        <dbReference type="Proteomes" id="UP000005666"/>
    </source>
</evidence>
<dbReference type="RefSeq" id="XP_003686081.1">
    <property type="nucleotide sequence ID" value="XM_003686033.1"/>
</dbReference>
<feature type="region of interest" description="Disordered" evidence="1">
    <location>
        <begin position="85"/>
        <end position="118"/>
    </location>
</feature>
<dbReference type="OrthoDB" id="4066163at2759"/>
<evidence type="ECO:0000313" key="3">
    <source>
        <dbReference type="EMBL" id="CCE63647.1"/>
    </source>
</evidence>
<evidence type="ECO:0000256" key="2">
    <source>
        <dbReference type="SAM" id="Phobius"/>
    </source>
</evidence>
<dbReference type="KEGG" id="tpf:TPHA_0F01630"/>
<reference evidence="3 4" key="1">
    <citation type="journal article" date="2011" name="Proc. Natl. Acad. Sci. U.S.A.">
        <title>Evolutionary erosion of yeast sex chromosomes by mating-type switching accidents.</title>
        <authorList>
            <person name="Gordon J.L."/>
            <person name="Armisen D."/>
            <person name="Proux-Wera E."/>
            <person name="Oheigeartaigh S.S."/>
            <person name="Byrne K.P."/>
            <person name="Wolfe K.H."/>
        </authorList>
    </citation>
    <scope>NUCLEOTIDE SEQUENCE [LARGE SCALE GENOMIC DNA]</scope>
    <source>
        <strain evidence="4">ATCC 24235 / CBS 4417 / NBRC 1672 / NRRL Y-8282 / UCD 70-5</strain>
    </source>
</reference>
<protein>
    <submittedName>
        <fullName evidence="3">Uncharacterized protein</fullName>
    </submittedName>
</protein>
<dbReference type="GeneID" id="11531545"/>
<dbReference type="HOGENOM" id="CLU_1462440_0_0_1"/>
<dbReference type="AlphaFoldDB" id="G8BV65"/>
<organism evidence="3 4">
    <name type="scientific">Tetrapisispora phaffii (strain ATCC 24235 / CBS 4417 / NBRC 1672 / NRRL Y-8282 / UCD 70-5)</name>
    <name type="common">Yeast</name>
    <name type="synonym">Fabospora phaffii</name>
    <dbReference type="NCBI Taxonomy" id="1071381"/>
    <lineage>
        <taxon>Eukaryota</taxon>
        <taxon>Fungi</taxon>
        <taxon>Dikarya</taxon>
        <taxon>Ascomycota</taxon>
        <taxon>Saccharomycotina</taxon>
        <taxon>Saccharomycetes</taxon>
        <taxon>Saccharomycetales</taxon>
        <taxon>Saccharomycetaceae</taxon>
        <taxon>Tetrapisispora</taxon>
    </lineage>
</organism>
<keyword evidence="2" id="KW-1133">Transmembrane helix</keyword>
<keyword evidence="4" id="KW-1185">Reference proteome</keyword>
<dbReference type="OMA" id="PYENFIT"/>
<accession>G8BV65</accession>
<dbReference type="Proteomes" id="UP000005666">
    <property type="component" value="Chromosome 6"/>
</dbReference>
<dbReference type="EMBL" id="HE612861">
    <property type="protein sequence ID" value="CCE63647.1"/>
    <property type="molecule type" value="Genomic_DNA"/>
</dbReference>
<feature type="compositionally biased region" description="Low complexity" evidence="1">
    <location>
        <begin position="85"/>
        <end position="94"/>
    </location>
</feature>
<sequence length="201" mass="22897">MKQAQEIIDTYTNALPIKVRIDPINELHLPSLLLGLAITGILGPLLNLFLGTILSSLLTLLKYVVIIGLFAGILFVAASGKKNNNNYNSSSNTNDVHSLKANKHEKKNRKVTKQDRSEREEFINAAISPYTIRDRTEMSDPGATLDKLNKIQHREPSKEDFEKLKYYDIPITKSNRFEKNDLIDKHDPYENFITMAQTRKK</sequence>
<feature type="compositionally biased region" description="Basic residues" evidence="1">
    <location>
        <begin position="100"/>
        <end position="111"/>
    </location>
</feature>
<gene>
    <name evidence="3" type="primary">TPHA0F01630</name>
    <name evidence="3" type="ordered locus">TPHA_0F01630</name>
</gene>
<name>G8BV65_TETPH</name>
<feature type="transmembrane region" description="Helical" evidence="2">
    <location>
        <begin position="32"/>
        <end position="54"/>
    </location>
</feature>
<proteinExistence type="predicted"/>
<evidence type="ECO:0000256" key="1">
    <source>
        <dbReference type="SAM" id="MobiDB-lite"/>
    </source>
</evidence>